<dbReference type="Proteomes" id="UP001597108">
    <property type="component" value="Unassembled WGS sequence"/>
</dbReference>
<accession>A0ABW3IUY8</accession>
<protein>
    <recommendedName>
        <fullName evidence="3">Glycosyl transferase family 28 C-terminal domain-containing protein</fullName>
    </recommendedName>
</protein>
<keyword evidence="2" id="KW-1185">Reference proteome</keyword>
<dbReference type="EMBL" id="JBHTJT010000038">
    <property type="protein sequence ID" value="MFD0981441.1"/>
    <property type="molecule type" value="Genomic_DNA"/>
</dbReference>
<proteinExistence type="predicted"/>
<organism evidence="1 2">
    <name type="scientific">Tropicimonas aquimaris</name>
    <dbReference type="NCBI Taxonomy" id="914152"/>
    <lineage>
        <taxon>Bacteria</taxon>
        <taxon>Pseudomonadati</taxon>
        <taxon>Pseudomonadota</taxon>
        <taxon>Alphaproteobacteria</taxon>
        <taxon>Rhodobacterales</taxon>
        <taxon>Roseobacteraceae</taxon>
        <taxon>Tropicimonas</taxon>
    </lineage>
</organism>
<evidence type="ECO:0000313" key="1">
    <source>
        <dbReference type="EMBL" id="MFD0981441.1"/>
    </source>
</evidence>
<sequence length="686" mass="74401">MIIVAAGTRNVRSYDAQLAFAAQLAARGHAVCIDAASLPEKTGRSRTYEAASYLADKAEIAPQAVFILGAEDLGERLLASLWEYGLGPAVPVVATGRFADLQAYLAAKAKLAYALGREAVVIDLAESQPRPMIAEAVNPLVAALAPVSRPVAGRPVVTILLGPNALEEPDALNCLTNMNQRREFRLRVIASGKQKELIKSTVHRDLEVLLLTDLSPVAHACKTDIFAVFGQGVPGERMASVSINLMAAGGVVVDCTEDRSIVDTGAPALRGPESLVALDGYLGSTVVPTLSQISEQVTRAPWLRSVDIARLELAAGLDTGADTADRRPRRTMFFPTNGVGLGHAQRCAVIAEAMPARTATFAAFPSCVPMILRRGFDCMPLVSRSDTHEEPYANDVLTYRRLSQALRRGDQLIFDGGFVFDSIFRTVLEKDLLAVWIRRGLWPDGTSARIALDREHIFERIIVPSEPFDELNDHYSFGAKVHMVGPIVKHTDQSPQQRARLREGLQERFGRRFDRLVVSMLGGGVASDRAAQLQMISSILSERSDCLHLILVWPGSVVAPALHGWPNTHVVQTLEATALALAADFVLSAAGYNSVNEILYHRIPAILIPQSAPYLDNQSRRTHALEERGLCATVGETEFLRLERCLRDFLDGTAAEQFRAALGQVDLPEPGAEAAARLIAGQLEGR</sequence>
<dbReference type="SUPFAM" id="SSF53756">
    <property type="entry name" value="UDP-Glycosyltransferase/glycogen phosphorylase"/>
    <property type="match status" value="1"/>
</dbReference>
<dbReference type="PANTHER" id="PTHR21015:SF28">
    <property type="entry name" value="SLL1722 PROTEIN"/>
    <property type="match status" value="1"/>
</dbReference>
<dbReference type="PANTHER" id="PTHR21015">
    <property type="entry name" value="UDP-N-ACETYLGLUCOSAMINE--N-ACETYLMURAMYL-(PENTAPEPTIDE) PYROPHOSPHORYL-UNDECAPRENOL N-ACETYLGLUCOSAMINE TRANSFERASE 1"/>
    <property type="match status" value="1"/>
</dbReference>
<reference evidence="2" key="1">
    <citation type="journal article" date="2019" name="Int. J. Syst. Evol. Microbiol.">
        <title>The Global Catalogue of Microorganisms (GCM) 10K type strain sequencing project: providing services to taxonomists for standard genome sequencing and annotation.</title>
        <authorList>
            <consortium name="The Broad Institute Genomics Platform"/>
            <consortium name="The Broad Institute Genome Sequencing Center for Infectious Disease"/>
            <person name="Wu L."/>
            <person name="Ma J."/>
        </authorList>
    </citation>
    <scope>NUCLEOTIDE SEQUENCE [LARGE SCALE GENOMIC DNA]</scope>
    <source>
        <strain evidence="2">CCUG 60524</strain>
    </source>
</reference>
<name>A0ABW3IUY8_9RHOB</name>
<dbReference type="RefSeq" id="WP_386076432.1">
    <property type="nucleotide sequence ID" value="NZ_JBHTJT010000038.1"/>
</dbReference>
<gene>
    <name evidence="1" type="ORF">ACFQ2S_17525</name>
</gene>
<dbReference type="Gene3D" id="3.40.50.2000">
    <property type="entry name" value="Glycogen Phosphorylase B"/>
    <property type="match status" value="1"/>
</dbReference>
<comment type="caution">
    <text evidence="1">The sequence shown here is derived from an EMBL/GenBank/DDBJ whole genome shotgun (WGS) entry which is preliminary data.</text>
</comment>
<evidence type="ECO:0008006" key="3">
    <source>
        <dbReference type="Google" id="ProtNLM"/>
    </source>
</evidence>
<evidence type="ECO:0000313" key="2">
    <source>
        <dbReference type="Proteomes" id="UP001597108"/>
    </source>
</evidence>